<dbReference type="InterPro" id="IPR010610">
    <property type="entry name" value="EryCIII-like_C"/>
</dbReference>
<proteinExistence type="predicted"/>
<dbReference type="GO" id="GO:0008194">
    <property type="term" value="F:UDP-glycosyltransferase activity"/>
    <property type="evidence" value="ECO:0007669"/>
    <property type="project" value="InterPro"/>
</dbReference>
<dbReference type="GO" id="GO:0016758">
    <property type="term" value="F:hexosyltransferase activity"/>
    <property type="evidence" value="ECO:0007669"/>
    <property type="project" value="UniProtKB-ARBA"/>
</dbReference>
<dbReference type="Pfam" id="PF06722">
    <property type="entry name" value="EryCIII-like_C"/>
    <property type="match status" value="1"/>
</dbReference>
<evidence type="ECO:0000256" key="2">
    <source>
        <dbReference type="ARBA" id="ARBA00022679"/>
    </source>
</evidence>
<dbReference type="PANTHER" id="PTHR48043">
    <property type="entry name" value="EG:EG0003.4 PROTEIN-RELATED"/>
    <property type="match status" value="1"/>
</dbReference>
<keyword evidence="5" id="KW-1185">Reference proteome</keyword>
<protein>
    <recommendedName>
        <fullName evidence="3">Erythromycin biosynthesis protein CIII-like C-terminal domain-containing protein</fullName>
    </recommendedName>
</protein>
<dbReference type="GO" id="GO:0016020">
    <property type="term" value="C:membrane"/>
    <property type="evidence" value="ECO:0007669"/>
    <property type="project" value="GOC"/>
</dbReference>
<keyword evidence="1" id="KW-0328">Glycosyltransferase</keyword>
<dbReference type="PANTHER" id="PTHR48043:SF145">
    <property type="entry name" value="FI06409P-RELATED"/>
    <property type="match status" value="1"/>
</dbReference>
<dbReference type="CDD" id="cd03784">
    <property type="entry name" value="GT1_Gtf-like"/>
    <property type="match status" value="1"/>
</dbReference>
<dbReference type="SUPFAM" id="SSF53756">
    <property type="entry name" value="UDP-Glycosyltransferase/glycogen phosphorylase"/>
    <property type="match status" value="1"/>
</dbReference>
<dbReference type="OrthoDB" id="6620093at2"/>
<dbReference type="FunFam" id="3.40.50.2000:FF:000072">
    <property type="entry name" value="Glycosyl transferase"/>
    <property type="match status" value="1"/>
</dbReference>
<name>A0A386ZM54_9NOCA</name>
<accession>A0A386ZM54</accession>
<dbReference type="KEGG" id="nyu:D7D52_32415"/>
<dbReference type="Proteomes" id="UP000267164">
    <property type="component" value="Chromosome"/>
</dbReference>
<dbReference type="Gene3D" id="3.40.50.2000">
    <property type="entry name" value="Glycogen Phosphorylase B"/>
    <property type="match status" value="2"/>
</dbReference>
<keyword evidence="2" id="KW-0808">Transferase</keyword>
<feature type="domain" description="Erythromycin biosynthesis protein CIII-like C-terminal" evidence="3">
    <location>
        <begin position="451"/>
        <end position="565"/>
    </location>
</feature>
<evidence type="ECO:0000313" key="5">
    <source>
        <dbReference type="Proteomes" id="UP000267164"/>
    </source>
</evidence>
<dbReference type="PROSITE" id="PS00375">
    <property type="entry name" value="UDPGT"/>
    <property type="match status" value="1"/>
</dbReference>
<dbReference type="EMBL" id="CP032568">
    <property type="protein sequence ID" value="AYF77739.1"/>
    <property type="molecule type" value="Genomic_DNA"/>
</dbReference>
<evidence type="ECO:0000259" key="3">
    <source>
        <dbReference type="Pfam" id="PF06722"/>
    </source>
</evidence>
<dbReference type="InterPro" id="IPR050271">
    <property type="entry name" value="UDP-glycosyltransferase"/>
</dbReference>
<reference evidence="4 5" key="1">
    <citation type="submission" date="2018-09" db="EMBL/GenBank/DDBJ databases">
        <title>Nocardia yunnanensis sp. nov., an actinomycete isolated from a soil sample.</title>
        <authorList>
            <person name="Zhang J."/>
        </authorList>
    </citation>
    <scope>NUCLEOTIDE SEQUENCE [LARGE SCALE GENOMIC DNA]</scope>
    <source>
        <strain evidence="4 5">CFHS0054</strain>
    </source>
</reference>
<gene>
    <name evidence="4" type="ORF">D7D52_32415</name>
</gene>
<evidence type="ECO:0000313" key="4">
    <source>
        <dbReference type="EMBL" id="AYF77739.1"/>
    </source>
</evidence>
<dbReference type="AlphaFoldDB" id="A0A386ZM54"/>
<organism evidence="4 5">
    <name type="scientific">Nocardia yunnanensis</name>
    <dbReference type="NCBI Taxonomy" id="2382165"/>
    <lineage>
        <taxon>Bacteria</taxon>
        <taxon>Bacillati</taxon>
        <taxon>Actinomycetota</taxon>
        <taxon>Actinomycetes</taxon>
        <taxon>Mycobacteriales</taxon>
        <taxon>Nocardiaceae</taxon>
        <taxon>Nocardia</taxon>
    </lineage>
</organism>
<evidence type="ECO:0000256" key="1">
    <source>
        <dbReference type="ARBA" id="ARBA00022676"/>
    </source>
</evidence>
<dbReference type="InterPro" id="IPR035595">
    <property type="entry name" value="UDP_glycos_trans_CS"/>
</dbReference>
<sequence length="595" mass="64939">MARKGWFARRQCRMGLVEVGGMVEVHSFGSLLGADTRCAPCRAARYLARHDARGGLSESAWIGALSDAIRCRSDFDLDDRADAAHDGDVVGSPSLSDGCAVGFLHVHTRDDLGRRGFRPVGADPILGGPPALFHGRPTRRCYSLRTLRTCAPAIVSGTHDLAGDRHSDLHATEYREIRAFSGTTADQRSLGYSATSGWRDPFVDPAWEGTLAEGQSCRGANDRIREGGGLRAVGSAEFVFVPYSAHGHVSPMLAVAEELSRRGGWVRVVVGPEFRECVEYVGAQLVSPTWSHEVRVPPGRSPRELLDRIGLWHGRRKTWRSIRSMLISEMAQGSGPLFVVDPHVRGMVPSLRRCGVPVVPFWTTHGRAPWCPGPALMNLLPDLSPQRGWGGMHASLVGPLIGPATGGDGRGFDWRRSGERLLVVSSGTVFERSAHFFRAIIDEFADRAEWAVIMATSRADPALLGRLPTNILAQQWIPQRELLDEATLFITHGGINSVHEALLAGVPMLLSPRIREQRRTSLRLQQMGVGELLPSSGVRATAERLAGDRRMRDRLARVQDRALAARGAERAADILLAVWERNRRAPTVASAPSDG</sequence>
<dbReference type="GO" id="GO:0009247">
    <property type="term" value="P:glycolipid biosynthetic process"/>
    <property type="evidence" value="ECO:0007669"/>
    <property type="project" value="UniProtKB-ARBA"/>
</dbReference>
<dbReference type="InterPro" id="IPR002213">
    <property type="entry name" value="UDP_glucos_trans"/>
</dbReference>